<proteinExistence type="predicted"/>
<dbReference type="Proteomes" id="UP000825935">
    <property type="component" value="Chromosome 22"/>
</dbReference>
<keyword evidence="2" id="KW-1185">Reference proteome</keyword>
<protein>
    <submittedName>
        <fullName evidence="1">Uncharacterized protein</fullName>
    </submittedName>
</protein>
<organism evidence="1 2">
    <name type="scientific">Ceratopteris richardii</name>
    <name type="common">Triangle waterfern</name>
    <dbReference type="NCBI Taxonomy" id="49495"/>
    <lineage>
        <taxon>Eukaryota</taxon>
        <taxon>Viridiplantae</taxon>
        <taxon>Streptophyta</taxon>
        <taxon>Embryophyta</taxon>
        <taxon>Tracheophyta</taxon>
        <taxon>Polypodiopsida</taxon>
        <taxon>Polypodiidae</taxon>
        <taxon>Polypodiales</taxon>
        <taxon>Pteridineae</taxon>
        <taxon>Pteridaceae</taxon>
        <taxon>Parkerioideae</taxon>
        <taxon>Ceratopteris</taxon>
    </lineage>
</organism>
<comment type="caution">
    <text evidence="1">The sequence shown here is derived from an EMBL/GenBank/DDBJ whole genome shotgun (WGS) entry which is preliminary data.</text>
</comment>
<dbReference type="InterPro" id="IPR010410">
    <property type="entry name" value="DUF1005"/>
</dbReference>
<accession>A0A8T2S7Z3</accession>
<dbReference type="AlphaFoldDB" id="A0A8T2S7Z3"/>
<evidence type="ECO:0000313" key="2">
    <source>
        <dbReference type="Proteomes" id="UP000825935"/>
    </source>
</evidence>
<reference evidence="1" key="1">
    <citation type="submission" date="2021-08" db="EMBL/GenBank/DDBJ databases">
        <title>WGS assembly of Ceratopteris richardii.</title>
        <authorList>
            <person name="Marchant D.B."/>
            <person name="Chen G."/>
            <person name="Jenkins J."/>
            <person name="Shu S."/>
            <person name="Leebens-Mack J."/>
            <person name="Grimwood J."/>
            <person name="Schmutz J."/>
            <person name="Soltis P."/>
            <person name="Soltis D."/>
            <person name="Chen Z.-H."/>
        </authorList>
    </citation>
    <scope>NUCLEOTIDE SEQUENCE</scope>
    <source>
        <strain evidence="1">Whitten #5841</strain>
        <tissue evidence="1">Leaf</tissue>
    </source>
</reference>
<gene>
    <name evidence="1" type="ORF">KP509_22G053700</name>
</gene>
<dbReference type="OMA" id="PDASTCI"/>
<name>A0A8T2S7Z3_CERRI</name>
<dbReference type="EMBL" id="CM035427">
    <property type="protein sequence ID" value="KAH7307311.1"/>
    <property type="molecule type" value="Genomic_DNA"/>
</dbReference>
<dbReference type="Pfam" id="PF06219">
    <property type="entry name" value="DUF1005"/>
    <property type="match status" value="1"/>
</dbReference>
<dbReference type="PANTHER" id="PTHR31317">
    <property type="entry name" value="OS08G0163500 PROTEIN"/>
    <property type="match status" value="1"/>
</dbReference>
<evidence type="ECO:0000313" key="1">
    <source>
        <dbReference type="EMBL" id="KAH7307311.1"/>
    </source>
</evidence>
<dbReference type="PANTHER" id="PTHR31317:SF4">
    <property type="entry name" value="OS08G0163500 PROTEIN"/>
    <property type="match status" value="1"/>
</dbReference>
<dbReference type="OrthoDB" id="1848252at2759"/>
<sequence length="461" mass="50428">MEPRRFARLSVAAVALRFFPSCPSFDAGNILCPSSTLIPAKCAYTCTIQLYDLEAQTISVPLWPLGSKAEPDSSQVSASFYLDEPAMAKLVPLPRIAKKSHLRILLYESIPDASTCISCWGPNAVSVRSRRKCIGKLNVPVSSDMANLKTGLQIHQGWASVGHYKSCKVEFHFTARVDLDPRYILQFDAEPELSPQIVHIQGSIRQPIFTCKFTRGRSRGDALDRGHGVLRDWEGGHKFARDRDKKPRKGWLLLIYDLSGSPVAAASMITPFVPSLGSDIVSRANPGAWLIMRAGPCGGGSWKPWGKLEAWREKGPKKGLGCRFQLMGEGCGMASFNKYDILVSETIINSRKGGSFFIDSGRFKPETPISASPVDSPHSSGDFCFNLGGPLVDCGFVMSANVHGERRPAKPPSVQLAMRHISCIEDAAVFMALAAAVDLSMYACLPFSKKLGKNFEENDDP</sequence>